<reference evidence="2" key="1">
    <citation type="journal article" date="2014" name="Int. J. Syst. Evol. Microbiol.">
        <title>Complete genome sequence of Corynebacterium casei LMG S-19264T (=DSM 44701T), isolated from a smear-ripened cheese.</title>
        <authorList>
            <consortium name="US DOE Joint Genome Institute (JGI-PGF)"/>
            <person name="Walter F."/>
            <person name="Albersmeier A."/>
            <person name="Kalinowski J."/>
            <person name="Ruckert C."/>
        </authorList>
    </citation>
    <scope>NUCLEOTIDE SEQUENCE</scope>
    <source>
        <strain evidence="2">KCTC 12870</strain>
    </source>
</reference>
<dbReference type="Pfam" id="PF24719">
    <property type="entry name" value="Imm33-like"/>
    <property type="match status" value="1"/>
</dbReference>
<organism evidence="2 3">
    <name type="scientific">Cerasicoccus arenae</name>
    <dbReference type="NCBI Taxonomy" id="424488"/>
    <lineage>
        <taxon>Bacteria</taxon>
        <taxon>Pseudomonadati</taxon>
        <taxon>Verrucomicrobiota</taxon>
        <taxon>Opitutia</taxon>
        <taxon>Puniceicoccales</taxon>
        <taxon>Cerasicoccaceae</taxon>
        <taxon>Cerasicoccus</taxon>
    </lineage>
</organism>
<evidence type="ECO:0000313" key="2">
    <source>
        <dbReference type="EMBL" id="GHB99300.1"/>
    </source>
</evidence>
<gene>
    <name evidence="2" type="ORF">GCM10007047_14390</name>
</gene>
<reference evidence="2" key="2">
    <citation type="submission" date="2020-09" db="EMBL/GenBank/DDBJ databases">
        <authorList>
            <person name="Sun Q."/>
            <person name="Kim S."/>
        </authorList>
    </citation>
    <scope>NUCLEOTIDE SEQUENCE</scope>
    <source>
        <strain evidence="2">KCTC 12870</strain>
    </source>
</reference>
<feature type="domain" description="Imm33-like" evidence="1">
    <location>
        <begin position="83"/>
        <end position="179"/>
    </location>
</feature>
<accession>A0A8J3GCL2</accession>
<dbReference type="EMBL" id="BMXG01000007">
    <property type="protein sequence ID" value="GHB99300.1"/>
    <property type="molecule type" value="Genomic_DNA"/>
</dbReference>
<dbReference type="Proteomes" id="UP000642829">
    <property type="component" value="Unassembled WGS sequence"/>
</dbReference>
<sequence>MNRPTFLAPNAIAPAQELLDSFLDAQLKQGVPFEPGQFIQLAWMWLKVGGSQEAPVIMAPIIGIAPMTFAPDCSDALNLIFLQRYVCDSFQAGFQICDARQSIIVMKDIENCKELHMARAPNESPHASGWFLGAADSALDAEKPDSLELKSLWDVACLFPQILDFFLLPDGWQVVFKDRPIVLHDYEPANAVPESYFARKYLA</sequence>
<dbReference type="AlphaFoldDB" id="A0A8J3GCL2"/>
<keyword evidence="3" id="KW-1185">Reference proteome</keyword>
<evidence type="ECO:0000259" key="1">
    <source>
        <dbReference type="Pfam" id="PF24719"/>
    </source>
</evidence>
<dbReference type="InterPro" id="IPR056509">
    <property type="entry name" value="Imm33-like"/>
</dbReference>
<proteinExistence type="predicted"/>
<protein>
    <recommendedName>
        <fullName evidence="1">Imm33-like domain-containing protein</fullName>
    </recommendedName>
</protein>
<comment type="caution">
    <text evidence="2">The sequence shown here is derived from an EMBL/GenBank/DDBJ whole genome shotgun (WGS) entry which is preliminary data.</text>
</comment>
<evidence type="ECO:0000313" key="3">
    <source>
        <dbReference type="Proteomes" id="UP000642829"/>
    </source>
</evidence>
<name>A0A8J3GCL2_9BACT</name>
<dbReference type="RefSeq" id="WP_189513434.1">
    <property type="nucleotide sequence ID" value="NZ_BMXG01000007.1"/>
</dbReference>